<evidence type="ECO:0000313" key="8">
    <source>
        <dbReference type="EMBL" id="RCL37477.1"/>
    </source>
</evidence>
<dbReference type="GO" id="GO:0005886">
    <property type="term" value="C:plasma membrane"/>
    <property type="evidence" value="ECO:0007669"/>
    <property type="project" value="TreeGrafter"/>
</dbReference>
<dbReference type="InterPro" id="IPR038297">
    <property type="entry name" value="CcmH/CycL/NrfF/Ccl2_sf"/>
</dbReference>
<sequence>MLKKLIFILSVCSLSVPAFDQMIYEFDDTLQEKRFYSLISEIRCPKCTSGSIASSDVPVSRDLKNKVYELIISGSSDQEIKAYVSKRFGDFSNYRPALAGANYFLWFGPLIFFALMLTVFFYKRGT</sequence>
<dbReference type="PANTHER" id="PTHR47870:SF4">
    <property type="entry name" value="CYTOCHROME C-TYPE BIOGENESIS PROTEIN CYCH"/>
    <property type="match status" value="1"/>
</dbReference>
<dbReference type="AlphaFoldDB" id="A0A368BKT9"/>
<organism evidence="8 9">
    <name type="scientific">SAR86 cluster bacterium</name>
    <dbReference type="NCBI Taxonomy" id="2030880"/>
    <lineage>
        <taxon>Bacteria</taxon>
        <taxon>Pseudomonadati</taxon>
        <taxon>Pseudomonadota</taxon>
        <taxon>Gammaproteobacteria</taxon>
        <taxon>SAR86 cluster</taxon>
    </lineage>
</organism>
<evidence type="ECO:0000256" key="1">
    <source>
        <dbReference type="ARBA" id="ARBA00010342"/>
    </source>
</evidence>
<comment type="function">
    <text evidence="6">Possible subunit of a heme lyase.</text>
</comment>
<dbReference type="Pfam" id="PF03918">
    <property type="entry name" value="CcmH"/>
    <property type="match status" value="1"/>
</dbReference>
<feature type="chain" id="PRO_5016479480" description="Cytochrome c-type biogenesis protein" evidence="6">
    <location>
        <begin position="21"/>
        <end position="126"/>
    </location>
</feature>
<feature type="transmembrane region" description="Helical" evidence="6">
    <location>
        <begin position="103"/>
        <end position="122"/>
    </location>
</feature>
<keyword evidence="5 6" id="KW-0408">Iron</keyword>
<gene>
    <name evidence="8" type="ORF">DBW98_03850</name>
</gene>
<evidence type="ECO:0000256" key="4">
    <source>
        <dbReference type="ARBA" id="ARBA00022729"/>
    </source>
</evidence>
<evidence type="ECO:0000313" key="9">
    <source>
        <dbReference type="Proteomes" id="UP000253032"/>
    </source>
</evidence>
<feature type="domain" description="CcmH/CycL/Ccl2/NrfF N-terminal" evidence="7">
    <location>
        <begin position="11"/>
        <end position="121"/>
    </location>
</feature>
<dbReference type="EMBL" id="QOPC01000022">
    <property type="protein sequence ID" value="RCL37477.1"/>
    <property type="molecule type" value="Genomic_DNA"/>
</dbReference>
<evidence type="ECO:0000259" key="7">
    <source>
        <dbReference type="Pfam" id="PF03918"/>
    </source>
</evidence>
<evidence type="ECO:0000256" key="2">
    <source>
        <dbReference type="ARBA" id="ARBA00022617"/>
    </source>
</evidence>
<evidence type="ECO:0000256" key="5">
    <source>
        <dbReference type="ARBA" id="ARBA00023004"/>
    </source>
</evidence>
<dbReference type="InterPro" id="IPR005616">
    <property type="entry name" value="CcmH/CycL/Ccl2/NrfF_N"/>
</dbReference>
<keyword evidence="6" id="KW-0472">Membrane</keyword>
<dbReference type="CDD" id="cd16378">
    <property type="entry name" value="CcmH_N"/>
    <property type="match status" value="1"/>
</dbReference>
<comment type="caution">
    <text evidence="8">The sequence shown here is derived from an EMBL/GenBank/DDBJ whole genome shotgun (WGS) entry which is preliminary data.</text>
</comment>
<comment type="similarity">
    <text evidence="1 6">Belongs to the CcmH/CycL/Ccl2/NrfF family.</text>
</comment>
<dbReference type="GO" id="GO:0046872">
    <property type="term" value="F:metal ion binding"/>
    <property type="evidence" value="ECO:0007669"/>
    <property type="project" value="UniProtKB-KW"/>
</dbReference>
<dbReference type="InterPro" id="IPR051263">
    <property type="entry name" value="C-type_cytochrome_biogenesis"/>
</dbReference>
<dbReference type="PANTHER" id="PTHR47870">
    <property type="entry name" value="CYTOCHROME C-TYPE BIOGENESIS PROTEIN CCMH"/>
    <property type="match status" value="1"/>
</dbReference>
<keyword evidence="6" id="KW-0812">Transmembrane</keyword>
<accession>A0A368BKT9</accession>
<keyword evidence="2 6" id="KW-0349">Heme</keyword>
<proteinExistence type="inferred from homology"/>
<evidence type="ECO:0000256" key="3">
    <source>
        <dbReference type="ARBA" id="ARBA00022723"/>
    </source>
</evidence>
<keyword evidence="4 6" id="KW-0732">Signal</keyword>
<feature type="signal peptide" evidence="6">
    <location>
        <begin position="1"/>
        <end position="20"/>
    </location>
</feature>
<keyword evidence="3 6" id="KW-0479">Metal-binding</keyword>
<protein>
    <recommendedName>
        <fullName evidence="6">Cytochrome c-type biogenesis protein</fullName>
    </recommendedName>
</protein>
<evidence type="ECO:0000256" key="6">
    <source>
        <dbReference type="RuleBase" id="RU364112"/>
    </source>
</evidence>
<name>A0A368BKT9_9GAMM</name>
<keyword evidence="6" id="KW-1133">Transmembrane helix</keyword>
<dbReference type="Gene3D" id="1.10.8.640">
    <property type="entry name" value="Cytochrome C biogenesis protein"/>
    <property type="match status" value="1"/>
</dbReference>
<reference evidence="8 9" key="1">
    <citation type="journal article" date="2018" name="Microbiome">
        <title>Fine metagenomic profile of the Mediterranean stratified and mixed water columns revealed by assembly and recruitment.</title>
        <authorList>
            <person name="Haro-Moreno J.M."/>
            <person name="Lopez-Perez M."/>
            <person name="De La Torre J.R."/>
            <person name="Picazo A."/>
            <person name="Camacho A."/>
            <person name="Rodriguez-Valera F."/>
        </authorList>
    </citation>
    <scope>NUCLEOTIDE SEQUENCE [LARGE SCALE GENOMIC DNA]</scope>
    <source>
        <strain evidence="8">MED-G84</strain>
    </source>
</reference>
<dbReference type="Proteomes" id="UP000253032">
    <property type="component" value="Unassembled WGS sequence"/>
</dbReference>